<gene>
    <name evidence="1" type="ORF">PAECIP111891_03093</name>
</gene>
<organism evidence="1 2">
    <name type="scientific">Paenibacillus allorhizoplanae</name>
    <dbReference type="NCBI Taxonomy" id="2905648"/>
    <lineage>
        <taxon>Bacteria</taxon>
        <taxon>Bacillati</taxon>
        <taxon>Bacillota</taxon>
        <taxon>Bacilli</taxon>
        <taxon>Bacillales</taxon>
        <taxon>Paenibacillaceae</taxon>
        <taxon>Paenibacillus</taxon>
    </lineage>
</organism>
<dbReference type="Proteomes" id="UP000838821">
    <property type="component" value="Unassembled WGS sequence"/>
</dbReference>
<evidence type="ECO:0000313" key="1">
    <source>
        <dbReference type="EMBL" id="CAH1207765.1"/>
    </source>
</evidence>
<evidence type="ECO:0008006" key="3">
    <source>
        <dbReference type="Google" id="ProtNLM"/>
    </source>
</evidence>
<reference evidence="1" key="1">
    <citation type="submission" date="2022-01" db="EMBL/GenBank/DDBJ databases">
        <authorList>
            <person name="Criscuolo A."/>
        </authorList>
    </citation>
    <scope>NUCLEOTIDE SEQUENCE</scope>
    <source>
        <strain evidence="1">CIP111891</strain>
    </source>
</reference>
<keyword evidence="2" id="KW-1185">Reference proteome</keyword>
<dbReference type="EMBL" id="CAKMMW010000008">
    <property type="protein sequence ID" value="CAH1207765.1"/>
    <property type="molecule type" value="Genomic_DNA"/>
</dbReference>
<sequence length="401" mass="47073">MSHMVDTDFRLDVSQFPKELKVLLMLITSGQNGEECTAIPQDWLEELDWDLFLQLTLHHRVYPDLYRKLQDKKEMGVPAFVLEALRKQYQINAFQMLHLSAEMEQLSKSFAAQMIRSLVLKGPVLAADLYGDLSLRTSRDLDIMVPMDDLERVEELLCKLNYVKIEYPLTVLNDWKWRHHHITFYHAEKRTTVEVHWRLGPGPAKEPSFNELWERKRISTITSSPVHYLGREDLFSFLATHGARHGWSRLRWLVDIDRMLRQDLDTAILFKQLQTNGILQIGTQALTLAAQLLQTPLTEELGLLTKGNRGRRLAQGAIFYIRQMINLHTDPVPEDVSKYHKRHLFALMSNWNKVLFVLSFMYPYPEDVETLPLPKYAQFLYFPLRPFLWAWRRTKKQTAPT</sequence>
<accession>A0ABM9CBP8</accession>
<dbReference type="Pfam" id="PF14907">
    <property type="entry name" value="NTP_transf_5"/>
    <property type="match status" value="1"/>
</dbReference>
<evidence type="ECO:0000313" key="2">
    <source>
        <dbReference type="Proteomes" id="UP000838821"/>
    </source>
</evidence>
<comment type="caution">
    <text evidence="1">The sequence shown here is derived from an EMBL/GenBank/DDBJ whole genome shotgun (WGS) entry which is preliminary data.</text>
</comment>
<protein>
    <recommendedName>
        <fullName evidence="3">Renal dipeptidase</fullName>
    </recommendedName>
</protein>
<proteinExistence type="predicted"/>
<name>A0ABM9CBP8_9BACL</name>
<dbReference type="InterPro" id="IPR039498">
    <property type="entry name" value="NTP_transf_5"/>
</dbReference>